<dbReference type="NCBIfam" id="TIGR02001">
    <property type="entry name" value="gcw_chp"/>
    <property type="match status" value="1"/>
</dbReference>
<dbReference type="InterPro" id="IPR010239">
    <property type="entry name" value="CHP02001"/>
</dbReference>
<gene>
    <name evidence="2" type="ORF">GCM10008942_11700</name>
</gene>
<keyword evidence="1" id="KW-0732">Signal</keyword>
<dbReference type="Pfam" id="PF09694">
    <property type="entry name" value="Gcw_chp"/>
    <property type="match status" value="1"/>
</dbReference>
<organism evidence="2 3">
    <name type="scientific">Rhizomicrobium electricum</name>
    <dbReference type="NCBI Taxonomy" id="480070"/>
    <lineage>
        <taxon>Bacteria</taxon>
        <taxon>Pseudomonadati</taxon>
        <taxon>Pseudomonadota</taxon>
        <taxon>Alphaproteobacteria</taxon>
        <taxon>Micropepsales</taxon>
        <taxon>Micropepsaceae</taxon>
        <taxon>Rhizomicrobium</taxon>
    </lineage>
</organism>
<sequence length="249" mass="27494">MTMKSTGLKLTFAAAMMATVAVPALADDAPAYGSISGYLAVESDYRYRGISQNNNEITPEGSLNWTGPMGFYAGTWLARTDWGGKNPGFEMDIYGGKHFDIYGTDLNVEAYYYSYPDYDAHGGPKASYFEMQGILSHSFDKLTLSLTGAYSPEWSLEGGDGWYGAGTASYALTDWLTVSGTVGRQYVELAPKDYWHWDVGFTAVYKSFSLDVRYVGNDIKKADAGFWMANKDATKDTVKVNLTYNFTLL</sequence>
<dbReference type="EMBL" id="BAAADD010000003">
    <property type="protein sequence ID" value="GAA0565004.1"/>
    <property type="molecule type" value="Genomic_DNA"/>
</dbReference>
<evidence type="ECO:0000313" key="3">
    <source>
        <dbReference type="Proteomes" id="UP001499951"/>
    </source>
</evidence>
<evidence type="ECO:0000256" key="1">
    <source>
        <dbReference type="SAM" id="SignalP"/>
    </source>
</evidence>
<accession>A0ABN1EEH3</accession>
<dbReference type="Proteomes" id="UP001499951">
    <property type="component" value="Unassembled WGS sequence"/>
</dbReference>
<feature type="chain" id="PRO_5045240748" evidence="1">
    <location>
        <begin position="27"/>
        <end position="249"/>
    </location>
</feature>
<protein>
    <submittedName>
        <fullName evidence="2">TorF family putative porin</fullName>
    </submittedName>
</protein>
<keyword evidence="3" id="KW-1185">Reference proteome</keyword>
<evidence type="ECO:0000313" key="2">
    <source>
        <dbReference type="EMBL" id="GAA0565004.1"/>
    </source>
</evidence>
<reference evidence="2 3" key="1">
    <citation type="journal article" date="2019" name="Int. J. Syst. Evol. Microbiol.">
        <title>The Global Catalogue of Microorganisms (GCM) 10K type strain sequencing project: providing services to taxonomists for standard genome sequencing and annotation.</title>
        <authorList>
            <consortium name="The Broad Institute Genomics Platform"/>
            <consortium name="The Broad Institute Genome Sequencing Center for Infectious Disease"/>
            <person name="Wu L."/>
            <person name="Ma J."/>
        </authorList>
    </citation>
    <scope>NUCLEOTIDE SEQUENCE [LARGE SCALE GENOMIC DNA]</scope>
    <source>
        <strain evidence="2 3">JCM 15089</strain>
    </source>
</reference>
<comment type="caution">
    <text evidence="2">The sequence shown here is derived from an EMBL/GenBank/DDBJ whole genome shotgun (WGS) entry which is preliminary data.</text>
</comment>
<proteinExistence type="predicted"/>
<name>A0ABN1EEH3_9PROT</name>
<feature type="signal peptide" evidence="1">
    <location>
        <begin position="1"/>
        <end position="26"/>
    </location>
</feature>